<dbReference type="RefSeq" id="WP_189650773.1">
    <property type="nucleotide sequence ID" value="NZ_BMRC01000015.1"/>
</dbReference>
<evidence type="ECO:0000259" key="1">
    <source>
        <dbReference type="PROSITE" id="PS51186"/>
    </source>
</evidence>
<evidence type="ECO:0000313" key="2">
    <source>
        <dbReference type="EMBL" id="MFB9206730.1"/>
    </source>
</evidence>
<dbReference type="Gene3D" id="3.40.630.30">
    <property type="match status" value="1"/>
</dbReference>
<sequence>MMTGDLVRLRALEPADSEPMWRWYHDPEVGRWMNSAPPISLAENMAKGLNRPRNTFEQMLLGIEPLDDPRLIGYVSLGDTDVVARDITLQSFAIGDRDAWGKGYATDALRVACRFVFEEVGMHRVTLWVAAENAAAIRAYERVGFVQEGRKRESFLTGGKLYDYLMMGLLASEFTG</sequence>
<dbReference type="PROSITE" id="PS51186">
    <property type="entry name" value="GNAT"/>
    <property type="match status" value="1"/>
</dbReference>
<proteinExistence type="predicted"/>
<keyword evidence="3" id="KW-1185">Reference proteome</keyword>
<name>A0ABV5IQB7_9ACTN</name>
<keyword evidence="2" id="KW-0808">Transferase</keyword>
<gene>
    <name evidence="2" type="ORF">ACFFV7_36435</name>
</gene>
<protein>
    <submittedName>
        <fullName evidence="2">GNAT family N-acetyltransferase</fullName>
        <ecNumber evidence="2">2.3.-.-</ecNumber>
    </submittedName>
</protein>
<dbReference type="InterPro" id="IPR000182">
    <property type="entry name" value="GNAT_dom"/>
</dbReference>
<evidence type="ECO:0000313" key="3">
    <source>
        <dbReference type="Proteomes" id="UP001589647"/>
    </source>
</evidence>
<comment type="caution">
    <text evidence="2">The sequence shown here is derived from an EMBL/GenBank/DDBJ whole genome shotgun (WGS) entry which is preliminary data.</text>
</comment>
<keyword evidence="2" id="KW-0012">Acyltransferase</keyword>
<dbReference type="PANTHER" id="PTHR43415:SF3">
    <property type="entry name" value="GNAT-FAMILY ACETYLTRANSFERASE"/>
    <property type="match status" value="1"/>
</dbReference>
<dbReference type="PANTHER" id="PTHR43415">
    <property type="entry name" value="SPERMIDINE N(1)-ACETYLTRANSFERASE"/>
    <property type="match status" value="1"/>
</dbReference>
<reference evidence="2 3" key="1">
    <citation type="submission" date="2024-09" db="EMBL/GenBank/DDBJ databases">
        <authorList>
            <person name="Sun Q."/>
            <person name="Mori K."/>
        </authorList>
    </citation>
    <scope>NUCLEOTIDE SEQUENCE [LARGE SCALE GENOMIC DNA]</scope>
    <source>
        <strain evidence="2 3">CCM 3426</strain>
    </source>
</reference>
<organism evidence="2 3">
    <name type="scientific">Nonomuraea spiralis</name>
    <dbReference type="NCBI Taxonomy" id="46182"/>
    <lineage>
        <taxon>Bacteria</taxon>
        <taxon>Bacillati</taxon>
        <taxon>Actinomycetota</taxon>
        <taxon>Actinomycetes</taxon>
        <taxon>Streptosporangiales</taxon>
        <taxon>Streptosporangiaceae</taxon>
        <taxon>Nonomuraea</taxon>
    </lineage>
</organism>
<dbReference type="Proteomes" id="UP001589647">
    <property type="component" value="Unassembled WGS sequence"/>
</dbReference>
<dbReference type="SUPFAM" id="SSF55729">
    <property type="entry name" value="Acyl-CoA N-acyltransferases (Nat)"/>
    <property type="match status" value="1"/>
</dbReference>
<dbReference type="Pfam" id="PF13302">
    <property type="entry name" value="Acetyltransf_3"/>
    <property type="match status" value="1"/>
</dbReference>
<dbReference type="EMBL" id="JBHMEI010000039">
    <property type="protein sequence ID" value="MFB9206730.1"/>
    <property type="molecule type" value="Genomic_DNA"/>
</dbReference>
<accession>A0ABV5IQB7</accession>
<dbReference type="GO" id="GO:0016746">
    <property type="term" value="F:acyltransferase activity"/>
    <property type="evidence" value="ECO:0007669"/>
    <property type="project" value="UniProtKB-KW"/>
</dbReference>
<feature type="domain" description="N-acetyltransferase" evidence="1">
    <location>
        <begin position="7"/>
        <end position="168"/>
    </location>
</feature>
<dbReference type="EC" id="2.3.-.-" evidence="2"/>
<dbReference type="InterPro" id="IPR016181">
    <property type="entry name" value="Acyl_CoA_acyltransferase"/>
</dbReference>